<protein>
    <submittedName>
        <fullName evidence="1">Class I SAM-dependent methyltransferase</fullName>
    </submittedName>
</protein>
<keyword evidence="1" id="KW-0489">Methyltransferase</keyword>
<dbReference type="Pfam" id="PF13489">
    <property type="entry name" value="Methyltransf_23"/>
    <property type="match status" value="1"/>
</dbReference>
<dbReference type="Gene3D" id="3.40.50.150">
    <property type="entry name" value="Vaccinia Virus protein VP39"/>
    <property type="match status" value="1"/>
</dbReference>
<proteinExistence type="predicted"/>
<dbReference type="KEGG" id="rhoz:GXP67_29405"/>
<organism evidence="1 2">
    <name type="scientific">Rhodocytophaga rosea</name>
    <dbReference type="NCBI Taxonomy" id="2704465"/>
    <lineage>
        <taxon>Bacteria</taxon>
        <taxon>Pseudomonadati</taxon>
        <taxon>Bacteroidota</taxon>
        <taxon>Cytophagia</taxon>
        <taxon>Cytophagales</taxon>
        <taxon>Rhodocytophagaceae</taxon>
        <taxon>Rhodocytophaga</taxon>
    </lineage>
</organism>
<dbReference type="AlphaFoldDB" id="A0A6C0GVD7"/>
<name>A0A6C0GVD7_9BACT</name>
<keyword evidence="2" id="KW-1185">Reference proteome</keyword>
<dbReference type="InterPro" id="IPR029063">
    <property type="entry name" value="SAM-dependent_MTases_sf"/>
</dbReference>
<keyword evidence="1" id="KW-0808">Transferase</keyword>
<dbReference type="Proteomes" id="UP000480178">
    <property type="component" value="Chromosome"/>
</dbReference>
<accession>A0A6C0GVD7</accession>
<dbReference type="CDD" id="cd02440">
    <property type="entry name" value="AdoMet_MTases"/>
    <property type="match status" value="1"/>
</dbReference>
<evidence type="ECO:0000313" key="2">
    <source>
        <dbReference type="Proteomes" id="UP000480178"/>
    </source>
</evidence>
<dbReference type="SUPFAM" id="SSF53335">
    <property type="entry name" value="S-adenosyl-L-methionine-dependent methyltransferases"/>
    <property type="match status" value="1"/>
</dbReference>
<dbReference type="GO" id="GO:0032259">
    <property type="term" value="P:methylation"/>
    <property type="evidence" value="ECO:0007669"/>
    <property type="project" value="UniProtKB-KW"/>
</dbReference>
<dbReference type="EMBL" id="CP048222">
    <property type="protein sequence ID" value="QHT72208.1"/>
    <property type="molecule type" value="Genomic_DNA"/>
</dbReference>
<gene>
    <name evidence="1" type="ORF">GXP67_29405</name>
</gene>
<reference evidence="1 2" key="1">
    <citation type="submission" date="2020-01" db="EMBL/GenBank/DDBJ databases">
        <authorList>
            <person name="Kim M.K."/>
        </authorList>
    </citation>
    <scope>NUCLEOTIDE SEQUENCE [LARGE SCALE GENOMIC DNA]</scope>
    <source>
        <strain evidence="1 2">172606-1</strain>
    </source>
</reference>
<dbReference type="GO" id="GO:0008168">
    <property type="term" value="F:methyltransferase activity"/>
    <property type="evidence" value="ECO:0007669"/>
    <property type="project" value="UniProtKB-KW"/>
</dbReference>
<sequence>MMSDILGQALTDYVKGDKDAFLLIHTSYGEIETMPASVFFRDESYMPDLEKYMLSLCKGKVLDAGAGAGSHSLWLQEKGLEVTALDISPAAVHIMQQRGVRQAVCGDIFTYSGSRFNTILLIMNGIGIAQTVQNLRKLLKHLKKLLKPGGQILLDSCDISYLEEANIYTHYIGEVTYQFEYKNQKSAAFGWLYLDISTLHKIASEEGWHCQIIYEEDETYAARLVRV</sequence>
<evidence type="ECO:0000313" key="1">
    <source>
        <dbReference type="EMBL" id="QHT72208.1"/>
    </source>
</evidence>